<organism evidence="1 2">
    <name type="scientific">Priestia megaterium (strain ATCC 14581 / DSM 32 / CCUG 1817 / JCM 2506 / NBRC 15308 / NCIMB 9376 / NCTC 10342 / NRRL B-14308 / VKM B-512 / Ford 19)</name>
    <name type="common">Bacillus megaterium</name>
    <dbReference type="NCBI Taxonomy" id="1348623"/>
    <lineage>
        <taxon>Bacteria</taxon>
        <taxon>Bacillati</taxon>
        <taxon>Bacillota</taxon>
        <taxon>Bacilli</taxon>
        <taxon>Bacillales</taxon>
        <taxon>Bacillaceae</taxon>
        <taxon>Priestia</taxon>
    </lineage>
</organism>
<evidence type="ECO:0000313" key="2">
    <source>
        <dbReference type="Proteomes" id="UP000031829"/>
    </source>
</evidence>
<dbReference type="Proteomes" id="UP000031829">
    <property type="component" value="Chromosome"/>
</dbReference>
<dbReference type="Pfam" id="PF05675">
    <property type="entry name" value="DUF817"/>
    <property type="match status" value="1"/>
</dbReference>
<dbReference type="HOGENOM" id="CLU_070515_0_0_9"/>
<evidence type="ECO:0008006" key="3">
    <source>
        <dbReference type="Google" id="ProtNLM"/>
    </source>
</evidence>
<dbReference type="KEGG" id="bmeg:BG04_4792"/>
<reference evidence="1 2" key="1">
    <citation type="journal article" date="2015" name="Genome Announc.">
        <title>Complete genome sequences for 35 biothreat assay-relevant bacillus species.</title>
        <authorList>
            <person name="Johnson S.L."/>
            <person name="Daligault H.E."/>
            <person name="Davenport K.W."/>
            <person name="Jaissle J."/>
            <person name="Frey K.G."/>
            <person name="Ladner J.T."/>
            <person name="Broomall S.M."/>
            <person name="Bishop-Lilly K.A."/>
            <person name="Bruce D.C."/>
            <person name="Gibbons H.S."/>
            <person name="Coyne S.R."/>
            <person name="Lo C.C."/>
            <person name="Meincke L."/>
            <person name="Munk A.C."/>
            <person name="Koroleva G.I."/>
            <person name="Rosenzweig C.N."/>
            <person name="Palacios G.F."/>
            <person name="Redden C.L."/>
            <person name="Minogue T.D."/>
            <person name="Chain P.S."/>
        </authorList>
    </citation>
    <scope>NUCLEOTIDE SEQUENCE [LARGE SCALE GENOMIC DNA]</scope>
    <source>
        <strain evidence="2">ATCC 14581 / DSM 32 / JCM 2506 / NBRC 15308 / NCIMB 9376 / NCTC 10342 / NRRL B-14308 / VKM B-512</strain>
    </source>
</reference>
<dbReference type="AlphaFoldDB" id="A0A0B6ARC3"/>
<evidence type="ECO:0000313" key="1">
    <source>
        <dbReference type="EMBL" id="AJI23697.1"/>
    </source>
</evidence>
<name>A0A0B6ARC3_PRIM2</name>
<proteinExistence type="predicted"/>
<dbReference type="EMBL" id="CP009920">
    <property type="protein sequence ID" value="AJI23697.1"/>
    <property type="molecule type" value="Genomic_DNA"/>
</dbReference>
<dbReference type="PIRSF" id="PIRSF009141">
    <property type="entry name" value="UCP009141"/>
    <property type="match status" value="1"/>
</dbReference>
<protein>
    <recommendedName>
        <fullName evidence="3">DUF817 domain-containing protein</fullName>
    </recommendedName>
</protein>
<sequence length="268" mass="31974">MKQLIYFGLEQAKSCVFPVIIFLTLAMTKTIEVPFISRYDLILLVCLGTQVLMVMFKRETLDEVKVIAVFHLIGLALELYKVHMGSWSYPEKAFTKVWGVPLYSGFMYASVASYMCQVWRRLELKLTNWPSTWVVSILSMAIYLNFFTHHFIYDFRWFLKLFTLLIFYRTFVYFTVNKRTYRMPLVLSFVLIGFFIWIAENIATFFGAWQYPDQQQQWTMVHISKISSWLLLVIISFLIVALLKHLKENQNQFKQREKSKETNEIYER</sequence>
<accession>A0A0B6ARC3</accession>
<dbReference type="RefSeq" id="WP_016764168.1">
    <property type="nucleotide sequence ID" value="NZ_BCVB01000004.1"/>
</dbReference>
<dbReference type="InterPro" id="IPR008535">
    <property type="entry name" value="DUF817"/>
</dbReference>
<gene>
    <name evidence="1" type="ORF">BG04_4792</name>
</gene>
<dbReference type="GeneID" id="93642782"/>